<dbReference type="SUPFAM" id="SSF52540">
    <property type="entry name" value="P-loop containing nucleoside triphosphate hydrolases"/>
    <property type="match status" value="1"/>
</dbReference>
<dbReference type="InterPro" id="IPR031167">
    <property type="entry name" value="G_OBG"/>
</dbReference>
<dbReference type="Pfam" id="PF02824">
    <property type="entry name" value="TGS"/>
    <property type="match status" value="1"/>
</dbReference>
<dbReference type="InterPro" id="IPR012675">
    <property type="entry name" value="Beta-grasp_dom_sf"/>
</dbReference>
<evidence type="ECO:0000259" key="2">
    <source>
        <dbReference type="PROSITE" id="PS51710"/>
    </source>
</evidence>
<dbReference type="PANTHER" id="PTHR23305:SF1">
    <property type="entry name" value="OBG-TYPE G DOMAIN-CONTAINING PROTEIN"/>
    <property type="match status" value="1"/>
</dbReference>
<dbReference type="SUPFAM" id="SSF81271">
    <property type="entry name" value="TGS-like"/>
    <property type="match status" value="1"/>
</dbReference>
<sequence length="405" mass="45228">MPRQAGLVGKPNTGKSTFFSAATLAPAKIAPYPFTTIEPNRGVAYVKVKCVCKELGVEDNPRNSLCINGYRLIPVELIDVAGLVPDAWKGRGLGNKFLDELRRADVLIHVVDASGGTDLEGRPVKPGTHDPCEDVRFLEREITMWMTQILMRDWKRTSRLIEMTKEDLASALAERLSGLEVTRKHVAEALRSADLEGKKPSSWSEEDIIAFVSELRKTSKPIIIAANKIDVPTAKDNIEKMRREFKNYIIVPCSAEAELALRRAAEKGLIDYQPGSSDFEIVNPDKLTRKQLSALEVIREKVLKPWGSTGVQEVINEAFLELLDMIVVYPVEDASKLSDHEGNVLPDAFLVERGTTARQLAYKIHTDLGETFIYAIDVRTMQRVGEDYQLKMNDVIKIVAAKARK</sequence>
<organism evidence="4 5">
    <name type="scientific">Thermoproteota archaeon</name>
    <dbReference type="NCBI Taxonomy" id="2056631"/>
    <lineage>
        <taxon>Archaea</taxon>
        <taxon>Thermoproteota</taxon>
    </lineage>
</organism>
<dbReference type="Gene3D" id="1.10.8.470">
    <property type="match status" value="1"/>
</dbReference>
<dbReference type="InterPro" id="IPR013646">
    <property type="entry name" value="YGR210-like_G4"/>
</dbReference>
<dbReference type="InterPro" id="IPR006073">
    <property type="entry name" value="GTP-bd"/>
</dbReference>
<feature type="domain" description="OBG-type G" evidence="2">
    <location>
        <begin position="3"/>
        <end position="273"/>
    </location>
</feature>
<gene>
    <name evidence="4" type="primary">ychF</name>
    <name evidence="4" type="ORF">DRJ20_00185</name>
</gene>
<dbReference type="Pfam" id="PF01926">
    <property type="entry name" value="MMR_HSR1"/>
    <property type="match status" value="1"/>
</dbReference>
<dbReference type="AlphaFoldDB" id="A0A497F0B9"/>
<dbReference type="PROSITE" id="PS51710">
    <property type="entry name" value="G_OBG"/>
    <property type="match status" value="1"/>
</dbReference>
<evidence type="ECO:0000259" key="3">
    <source>
        <dbReference type="PROSITE" id="PS51880"/>
    </source>
</evidence>
<dbReference type="CDD" id="cd01669">
    <property type="entry name" value="TGS_MJ1332_like"/>
    <property type="match status" value="1"/>
</dbReference>
<reference evidence="4 5" key="1">
    <citation type="submission" date="2018-06" db="EMBL/GenBank/DDBJ databases">
        <title>Extensive metabolic versatility and redundancy in microbially diverse, dynamic hydrothermal sediments.</title>
        <authorList>
            <person name="Dombrowski N."/>
            <person name="Teske A."/>
            <person name="Baker B.J."/>
        </authorList>
    </citation>
    <scope>NUCLEOTIDE SEQUENCE [LARGE SCALE GENOMIC DNA]</scope>
    <source>
        <strain evidence="4">B29_G17</strain>
    </source>
</reference>
<evidence type="ECO:0000313" key="5">
    <source>
        <dbReference type="Proteomes" id="UP000268446"/>
    </source>
</evidence>
<dbReference type="PROSITE" id="PS51880">
    <property type="entry name" value="TGS"/>
    <property type="match status" value="1"/>
</dbReference>
<dbReference type="NCBIfam" id="NF007171">
    <property type="entry name" value="PRK09602.1"/>
    <property type="match status" value="1"/>
</dbReference>
<feature type="domain" description="TGS" evidence="3">
    <location>
        <begin position="324"/>
        <end position="400"/>
    </location>
</feature>
<dbReference type="Proteomes" id="UP000268446">
    <property type="component" value="Unassembled WGS sequence"/>
</dbReference>
<accession>A0A497F0B9</accession>
<name>A0A497F0B9_9CREN</name>
<dbReference type="PRINTS" id="PR00326">
    <property type="entry name" value="GTP1OBG"/>
</dbReference>
<dbReference type="InterPro" id="IPR004095">
    <property type="entry name" value="TGS"/>
</dbReference>
<protein>
    <submittedName>
        <fullName evidence="4">Redox-regulated ATPase YchF</fullName>
    </submittedName>
</protein>
<dbReference type="CDD" id="cd01899">
    <property type="entry name" value="Ygr210"/>
    <property type="match status" value="1"/>
</dbReference>
<dbReference type="GO" id="GO:0016887">
    <property type="term" value="F:ATP hydrolysis activity"/>
    <property type="evidence" value="ECO:0007669"/>
    <property type="project" value="TreeGrafter"/>
</dbReference>
<dbReference type="PANTHER" id="PTHR23305">
    <property type="entry name" value="OBG GTPASE FAMILY"/>
    <property type="match status" value="1"/>
</dbReference>
<dbReference type="InterPro" id="IPR027417">
    <property type="entry name" value="P-loop_NTPase"/>
</dbReference>
<keyword evidence="1" id="KW-0547">Nucleotide-binding</keyword>
<dbReference type="InterPro" id="IPR012676">
    <property type="entry name" value="TGS-like"/>
</dbReference>
<dbReference type="Gene3D" id="3.10.20.30">
    <property type="match status" value="1"/>
</dbReference>
<dbReference type="EMBL" id="QMQZ01000002">
    <property type="protein sequence ID" value="RLE52348.1"/>
    <property type="molecule type" value="Genomic_DNA"/>
</dbReference>
<proteinExistence type="predicted"/>
<dbReference type="GO" id="GO:0005737">
    <property type="term" value="C:cytoplasm"/>
    <property type="evidence" value="ECO:0007669"/>
    <property type="project" value="TreeGrafter"/>
</dbReference>
<evidence type="ECO:0000256" key="1">
    <source>
        <dbReference type="ARBA" id="ARBA00022741"/>
    </source>
</evidence>
<evidence type="ECO:0000313" key="4">
    <source>
        <dbReference type="EMBL" id="RLE52348.1"/>
    </source>
</evidence>
<dbReference type="Gene3D" id="3.40.50.300">
    <property type="entry name" value="P-loop containing nucleotide triphosphate hydrolases"/>
    <property type="match status" value="1"/>
</dbReference>
<dbReference type="GO" id="GO:0005525">
    <property type="term" value="F:GTP binding"/>
    <property type="evidence" value="ECO:0007669"/>
    <property type="project" value="InterPro"/>
</dbReference>
<comment type="caution">
    <text evidence="4">The sequence shown here is derived from an EMBL/GenBank/DDBJ whole genome shotgun (WGS) entry which is preliminary data.</text>
</comment>
<dbReference type="Pfam" id="PF08438">
    <property type="entry name" value="YGR210-like_G4"/>
    <property type="match status" value="1"/>
</dbReference>